<feature type="signal peptide" evidence="1">
    <location>
        <begin position="1"/>
        <end position="21"/>
    </location>
</feature>
<evidence type="ECO:0000256" key="1">
    <source>
        <dbReference type="SAM" id="SignalP"/>
    </source>
</evidence>
<dbReference type="AlphaFoldDB" id="A0AAD5LEB4"/>
<sequence length="151" mass="17370">MWTNSLTCGISISFALRLLHASQFVSLSECWLPLKNLSPKAVFTELVQRTFVIGIEGTTNTIIERVMKSIMTYECGSYFCYVALNEDKVAFETSTIYDIVIVCKVHKSMIKDEVESKIKNWLCHFPSYAFKNNEDEKINGKDELRQNDSDY</sequence>
<proteinExistence type="predicted"/>
<dbReference type="Proteomes" id="UP000820818">
    <property type="component" value="Linkage Group LG7"/>
</dbReference>
<organism evidence="2 3">
    <name type="scientific">Daphnia sinensis</name>
    <dbReference type="NCBI Taxonomy" id="1820382"/>
    <lineage>
        <taxon>Eukaryota</taxon>
        <taxon>Metazoa</taxon>
        <taxon>Ecdysozoa</taxon>
        <taxon>Arthropoda</taxon>
        <taxon>Crustacea</taxon>
        <taxon>Branchiopoda</taxon>
        <taxon>Diplostraca</taxon>
        <taxon>Cladocera</taxon>
        <taxon>Anomopoda</taxon>
        <taxon>Daphniidae</taxon>
        <taxon>Daphnia</taxon>
        <taxon>Daphnia similis group</taxon>
    </lineage>
</organism>
<feature type="chain" id="PRO_5041919629" evidence="1">
    <location>
        <begin position="22"/>
        <end position="151"/>
    </location>
</feature>
<protein>
    <submittedName>
        <fullName evidence="2">Uncharacterized protein</fullName>
    </submittedName>
</protein>
<comment type="caution">
    <text evidence="2">The sequence shown here is derived from an EMBL/GenBank/DDBJ whole genome shotgun (WGS) entry which is preliminary data.</text>
</comment>
<reference evidence="2 3" key="1">
    <citation type="submission" date="2022-05" db="EMBL/GenBank/DDBJ databases">
        <title>A multi-omics perspective on studying reproductive biology in Daphnia sinensis.</title>
        <authorList>
            <person name="Jia J."/>
        </authorList>
    </citation>
    <scope>NUCLEOTIDE SEQUENCE [LARGE SCALE GENOMIC DNA]</scope>
    <source>
        <strain evidence="2 3">WSL</strain>
    </source>
</reference>
<dbReference type="EMBL" id="WJBH02000007">
    <property type="protein sequence ID" value="KAI9556113.1"/>
    <property type="molecule type" value="Genomic_DNA"/>
</dbReference>
<accession>A0AAD5LEB4</accession>
<evidence type="ECO:0000313" key="2">
    <source>
        <dbReference type="EMBL" id="KAI9556113.1"/>
    </source>
</evidence>
<gene>
    <name evidence="2" type="ORF">GHT06_018685</name>
</gene>
<name>A0AAD5LEB4_9CRUS</name>
<evidence type="ECO:0000313" key="3">
    <source>
        <dbReference type="Proteomes" id="UP000820818"/>
    </source>
</evidence>
<keyword evidence="3" id="KW-1185">Reference proteome</keyword>
<keyword evidence="1" id="KW-0732">Signal</keyword>